<keyword evidence="7 10" id="KW-0594">Phospholipid biosynthesis</keyword>
<dbReference type="GO" id="GO:0008444">
    <property type="term" value="F:CDP-diacylglycerol-glycerol-3-phosphate 3-phosphatidyltransferase activity"/>
    <property type="evidence" value="ECO:0007669"/>
    <property type="project" value="UniProtKB-EC"/>
</dbReference>
<dbReference type="EC" id="2.7.8.5" evidence="10"/>
<dbReference type="UniPathway" id="UPA00084">
    <property type="reaction ID" value="UER00503"/>
</dbReference>
<proteinExistence type="inferred from homology"/>
<dbReference type="AlphaFoldDB" id="A0A4V2JYA5"/>
<dbReference type="PANTHER" id="PTHR12586">
    <property type="entry name" value="CDP-DIACYLGLYCEROL--SERINE O-PHOSPHATIDYLTRANSFERASE"/>
    <property type="match status" value="1"/>
</dbReference>
<comment type="caution">
    <text evidence="12">The sequence shown here is derived from an EMBL/GenBank/DDBJ whole genome shotgun (WGS) entry which is preliminary data.</text>
</comment>
<evidence type="ECO:0000256" key="5">
    <source>
        <dbReference type="ARBA" id="ARBA00022737"/>
    </source>
</evidence>
<dbReference type="Proteomes" id="UP000292282">
    <property type="component" value="Unassembled WGS sequence"/>
</dbReference>
<name>A0A4V2JYA5_9MICR</name>
<keyword evidence="5" id="KW-0677">Repeat</keyword>
<dbReference type="PIRSF" id="PIRSF000850">
    <property type="entry name" value="Phospholipase_D_PSS"/>
    <property type="match status" value="1"/>
</dbReference>
<accession>A0A4V2JYA5</accession>
<dbReference type="PANTHER" id="PTHR12586:SF1">
    <property type="entry name" value="CDP-DIACYLGLYCEROL--GLYCEROL-3-PHOSPHATE 3-PHOSPHATIDYLTRANSFERASE, MITOCHONDRIAL"/>
    <property type="match status" value="1"/>
</dbReference>
<evidence type="ECO:0000256" key="6">
    <source>
        <dbReference type="ARBA" id="ARBA00023098"/>
    </source>
</evidence>
<protein>
    <recommendedName>
        <fullName evidence="10">CDP-diacylglycerol--glycerol-3-phosphate 3-phosphatidyltransferase</fullName>
        <ecNumber evidence="10">2.7.8.5</ecNumber>
    </recommendedName>
</protein>
<comment type="subcellular location">
    <subcellularLocation>
        <location evidence="10">Mitochondrion</location>
    </subcellularLocation>
</comment>
<evidence type="ECO:0000313" key="12">
    <source>
        <dbReference type="EMBL" id="TBU20323.1"/>
    </source>
</evidence>
<keyword evidence="10" id="KW-0067">ATP-binding</keyword>
<sequence>MDVFLARFKRFNIISGEMIARLEKPEDFHSFISKKIEISEHVAISTLFIGNGLDSMYMFEKINKRKLENLQTSIILDKNRLQRNPEAFKYLRTKKLLNIFNINESNFKNNFFSRIKEIFHVNHKKIFLFDSDILITGANMEDSYYKYKIDSFSNTDFIDRTEYCCPNIKIISFTEKTELRIFKEILNYNLKAIYISTAFLNFSNTLISGLKNRNVTIFTASPRCNTFKFNPTIEEIVKNIYTLNAIEILTKNNTVSYYEYDKENFYFHSKGFWAFEEDFCISIIGSSNYNVRSSSRDSELNFLVVSENKNVRNIFENEIKELLIVCKKVTLEDLKARNVSFISKVLKPIFKNYL</sequence>
<dbReference type="VEuPathDB" id="MicrosporidiaDB:CWI38_0089p0030"/>
<dbReference type="OrthoDB" id="10250191at2759"/>
<keyword evidence="6 10" id="KW-0443">Lipid metabolism</keyword>
<comment type="catalytic activity">
    <reaction evidence="9 10">
        <text>a CDP-1,2-diacyl-sn-glycerol + sn-glycerol 3-phosphate = a 1,2-diacyl-sn-glycero-3-phospho-(1'-sn-glycero-3'-phosphate) + CMP + H(+)</text>
        <dbReference type="Rhea" id="RHEA:12593"/>
        <dbReference type="ChEBI" id="CHEBI:15378"/>
        <dbReference type="ChEBI" id="CHEBI:57597"/>
        <dbReference type="ChEBI" id="CHEBI:58332"/>
        <dbReference type="ChEBI" id="CHEBI:60110"/>
        <dbReference type="ChEBI" id="CHEBI:60377"/>
        <dbReference type="EC" id="2.7.8.5"/>
    </reaction>
</comment>
<comment type="similarity">
    <text evidence="2 10">Belongs to the CDP-alcohol phosphatidyltransferase class-II family.</text>
</comment>
<dbReference type="SMART" id="SM00155">
    <property type="entry name" value="PLDc"/>
    <property type="match status" value="2"/>
</dbReference>
<keyword evidence="13" id="KW-1185">Reference proteome</keyword>
<dbReference type="GO" id="GO:0005524">
    <property type="term" value="F:ATP binding"/>
    <property type="evidence" value="ECO:0007669"/>
    <property type="project" value="UniProtKB-KW"/>
</dbReference>
<dbReference type="GO" id="GO:0005739">
    <property type="term" value="C:mitochondrion"/>
    <property type="evidence" value="ECO:0007669"/>
    <property type="project" value="UniProtKB-SubCell"/>
</dbReference>
<comment type="pathway">
    <text evidence="1 10">Phospholipid metabolism; phosphatidylglycerol biosynthesis; phosphatidylglycerol from CDP-diacylglycerol: step 1/2.</text>
</comment>
<reference evidence="12 13" key="1">
    <citation type="submission" date="2017-12" db="EMBL/GenBank/DDBJ databases">
        <authorList>
            <person name="Pombert J.-F."/>
            <person name="Haag K.L."/>
            <person name="Ebert D."/>
        </authorList>
    </citation>
    <scope>NUCLEOTIDE SEQUENCE [LARGE SCALE GENOMIC DNA]</scope>
    <source>
        <strain evidence="12">IL-G-3</strain>
    </source>
</reference>
<dbReference type="PROSITE" id="PS50035">
    <property type="entry name" value="PLD"/>
    <property type="match status" value="1"/>
</dbReference>
<dbReference type="Gene3D" id="3.30.870.10">
    <property type="entry name" value="Endonuclease Chain A"/>
    <property type="match status" value="1"/>
</dbReference>
<keyword evidence="8 10" id="KW-1208">Phospholipid metabolism</keyword>
<evidence type="ECO:0000256" key="9">
    <source>
        <dbReference type="ARBA" id="ARBA00048586"/>
    </source>
</evidence>
<organism evidence="12 13">
    <name type="scientific">Hamiltosporidium tvaerminnensis</name>
    <dbReference type="NCBI Taxonomy" id="1176355"/>
    <lineage>
        <taxon>Eukaryota</taxon>
        <taxon>Fungi</taxon>
        <taxon>Fungi incertae sedis</taxon>
        <taxon>Microsporidia</taxon>
        <taxon>Dubosqiidae</taxon>
        <taxon>Hamiltosporidium</taxon>
    </lineage>
</organism>
<evidence type="ECO:0000256" key="4">
    <source>
        <dbReference type="ARBA" id="ARBA00022679"/>
    </source>
</evidence>
<dbReference type="EMBL" id="PITK01000089">
    <property type="protein sequence ID" value="TBU20323.1"/>
    <property type="molecule type" value="Genomic_DNA"/>
</dbReference>
<keyword evidence="4 10" id="KW-0808">Transferase</keyword>
<evidence type="ECO:0000313" key="13">
    <source>
        <dbReference type="Proteomes" id="UP000292282"/>
    </source>
</evidence>
<keyword evidence="10" id="KW-0496">Mitochondrion</keyword>
<dbReference type="STRING" id="1176355.A0A4V2JYA5"/>
<evidence type="ECO:0000256" key="3">
    <source>
        <dbReference type="ARBA" id="ARBA00022516"/>
    </source>
</evidence>
<comment type="function">
    <text evidence="10">Functions in the biosynthesis of the anionic phospholipids phosphatidylglycerol and cardiolipin.</text>
</comment>
<evidence type="ECO:0000256" key="2">
    <source>
        <dbReference type="ARBA" id="ARBA00010682"/>
    </source>
</evidence>
<gene>
    <name evidence="12" type="ORF">CWI38_0089p0030</name>
</gene>
<dbReference type="GO" id="GO:0032049">
    <property type="term" value="P:cardiolipin biosynthetic process"/>
    <property type="evidence" value="ECO:0007669"/>
    <property type="project" value="InterPro"/>
</dbReference>
<evidence type="ECO:0000259" key="11">
    <source>
        <dbReference type="PROSITE" id="PS50035"/>
    </source>
</evidence>
<keyword evidence="10" id="KW-0547">Nucleotide-binding</keyword>
<feature type="domain" description="PLD phosphodiesterase" evidence="11">
    <location>
        <begin position="118"/>
        <end position="144"/>
    </location>
</feature>
<dbReference type="InterPro" id="IPR016270">
    <property type="entry name" value="PGS1"/>
</dbReference>
<evidence type="ECO:0000256" key="10">
    <source>
        <dbReference type="RuleBase" id="RU365024"/>
    </source>
</evidence>
<evidence type="ECO:0000256" key="7">
    <source>
        <dbReference type="ARBA" id="ARBA00023209"/>
    </source>
</evidence>
<evidence type="ECO:0000256" key="8">
    <source>
        <dbReference type="ARBA" id="ARBA00023264"/>
    </source>
</evidence>
<evidence type="ECO:0000256" key="1">
    <source>
        <dbReference type="ARBA" id="ARBA00005042"/>
    </source>
</evidence>
<keyword evidence="3 10" id="KW-0444">Lipid biosynthesis</keyword>
<dbReference type="SUPFAM" id="SSF56024">
    <property type="entry name" value="Phospholipase D/nuclease"/>
    <property type="match status" value="2"/>
</dbReference>
<dbReference type="InterPro" id="IPR001736">
    <property type="entry name" value="PLipase_D/transphosphatidylase"/>
</dbReference>